<comment type="caution">
    <text evidence="1">The sequence shown here is derived from an EMBL/GenBank/DDBJ whole genome shotgun (WGS) entry which is preliminary data.</text>
</comment>
<evidence type="ECO:0000313" key="1">
    <source>
        <dbReference type="EMBL" id="RPA58063.1"/>
    </source>
</evidence>
<dbReference type="RefSeq" id="WP_123932079.1">
    <property type="nucleotide sequence ID" value="NZ_JBPSDP010000013.1"/>
</dbReference>
<evidence type="ECO:0000313" key="2">
    <source>
        <dbReference type="Proteomes" id="UP000267536"/>
    </source>
</evidence>
<dbReference type="Proteomes" id="UP000267536">
    <property type="component" value="Unassembled WGS sequence"/>
</dbReference>
<gene>
    <name evidence="1" type="ORF">EF294_16825</name>
</gene>
<reference evidence="1 2" key="1">
    <citation type="submission" date="2018-11" db="EMBL/GenBank/DDBJ databases">
        <title>Draft genome sequence of Gordonia sp. RS15-1S isolated from rice stems.</title>
        <authorList>
            <person name="Muangham S."/>
        </authorList>
    </citation>
    <scope>NUCLEOTIDE SEQUENCE [LARGE SCALE GENOMIC DNA]</scope>
    <source>
        <strain evidence="1 2">RS15-1S</strain>
    </source>
</reference>
<keyword evidence="2" id="KW-1185">Reference proteome</keyword>
<accession>A0A3N4G5D7</accession>
<dbReference type="OrthoDB" id="3512717at2"/>
<proteinExistence type="predicted"/>
<organism evidence="1 2">
    <name type="scientific">Gordonia oryzae</name>
    <dbReference type="NCBI Taxonomy" id="2487349"/>
    <lineage>
        <taxon>Bacteria</taxon>
        <taxon>Bacillati</taxon>
        <taxon>Actinomycetota</taxon>
        <taxon>Actinomycetes</taxon>
        <taxon>Mycobacteriales</taxon>
        <taxon>Gordoniaceae</taxon>
        <taxon>Gordonia</taxon>
    </lineage>
</organism>
<dbReference type="EMBL" id="RKMH01000013">
    <property type="protein sequence ID" value="RPA58063.1"/>
    <property type="molecule type" value="Genomic_DNA"/>
</dbReference>
<dbReference type="AlphaFoldDB" id="A0A3N4G5D7"/>
<protein>
    <submittedName>
        <fullName evidence="1">Uncharacterized protein</fullName>
    </submittedName>
</protein>
<sequence>MSTAHSVFPHAGWEMVYDLRAAVRDGDVDAVSALVGQVDVEQARQLGMMAPTLLAQYTGTHPSPETIRLTARTLHRHLARFDTRHALTVNHVVDILSPLMAGNPLPDWVNRPVILATLVGFLMPDGAAEDRLRDDLEPVWARAMKP</sequence>
<name>A0A3N4G5D7_9ACTN</name>